<organism evidence="1 2">
    <name type="scientific">Peronospora matthiolae</name>
    <dbReference type="NCBI Taxonomy" id="2874970"/>
    <lineage>
        <taxon>Eukaryota</taxon>
        <taxon>Sar</taxon>
        <taxon>Stramenopiles</taxon>
        <taxon>Oomycota</taxon>
        <taxon>Peronosporomycetes</taxon>
        <taxon>Peronosporales</taxon>
        <taxon>Peronosporaceae</taxon>
        <taxon>Peronospora</taxon>
    </lineage>
</organism>
<accession>A0AAV1UN58</accession>
<protein>
    <submittedName>
        <fullName evidence="1">Uncharacterized protein</fullName>
    </submittedName>
</protein>
<dbReference type="AlphaFoldDB" id="A0AAV1UN58"/>
<evidence type="ECO:0000313" key="2">
    <source>
        <dbReference type="Proteomes" id="UP001162060"/>
    </source>
</evidence>
<evidence type="ECO:0000313" key="1">
    <source>
        <dbReference type="EMBL" id="CAK7935153.1"/>
    </source>
</evidence>
<reference evidence="1" key="1">
    <citation type="submission" date="2024-01" db="EMBL/GenBank/DDBJ databases">
        <authorList>
            <person name="Webb A."/>
        </authorList>
    </citation>
    <scope>NUCLEOTIDE SEQUENCE</scope>
    <source>
        <strain evidence="1">Pm1</strain>
    </source>
</reference>
<dbReference type="Proteomes" id="UP001162060">
    <property type="component" value="Unassembled WGS sequence"/>
</dbReference>
<dbReference type="EMBL" id="CAKLBY020000221">
    <property type="protein sequence ID" value="CAK7935153.1"/>
    <property type="molecule type" value="Genomic_DNA"/>
</dbReference>
<comment type="caution">
    <text evidence="1">The sequence shown here is derived from an EMBL/GenBank/DDBJ whole genome shotgun (WGS) entry which is preliminary data.</text>
</comment>
<sequence>MTWGESIARTVRGWFVKADKEPTETDQYIAGMTDEGVMVKGRIVNMDVFVEFLESFFTEPARYDYRKLVTSLLGMDDGSSPRVMPGDLATALNLLRDRPDMEIHAIGLEKALPEVLSSSFQNKVYSLLLKHRVSPEKVMGLLLRVVRATSFGSHRGHTKQLSEEASIRMLGPLYRYIELYRAKYGPERISGTSDKELMAYFFKKAESHGVTFKWKLGGRRA</sequence>
<proteinExistence type="predicted"/>
<name>A0AAV1UN58_9STRA</name>
<gene>
    <name evidence="1" type="ORF">PM001_LOCUS20303</name>
</gene>